<evidence type="ECO:0000256" key="1">
    <source>
        <dbReference type="ARBA" id="ARBA00023015"/>
    </source>
</evidence>
<keyword evidence="6" id="KW-1185">Reference proteome</keyword>
<dbReference type="PANTHER" id="PTHR43537:SF5">
    <property type="entry name" value="UXU OPERON TRANSCRIPTIONAL REGULATOR"/>
    <property type="match status" value="1"/>
</dbReference>
<comment type="caution">
    <text evidence="5">The sequence shown here is derived from an EMBL/GenBank/DDBJ whole genome shotgun (WGS) entry which is preliminary data.</text>
</comment>
<dbReference type="CDD" id="cd07377">
    <property type="entry name" value="WHTH_GntR"/>
    <property type="match status" value="1"/>
</dbReference>
<dbReference type="InterPro" id="IPR000524">
    <property type="entry name" value="Tscrpt_reg_HTH_GntR"/>
</dbReference>
<dbReference type="InterPro" id="IPR008920">
    <property type="entry name" value="TF_FadR/GntR_C"/>
</dbReference>
<feature type="domain" description="HTH gntR-type" evidence="4">
    <location>
        <begin position="4"/>
        <end position="72"/>
    </location>
</feature>
<dbReference type="SUPFAM" id="SSF48008">
    <property type="entry name" value="GntR ligand-binding domain-like"/>
    <property type="match status" value="1"/>
</dbReference>
<dbReference type="PROSITE" id="PS50949">
    <property type="entry name" value="HTH_GNTR"/>
    <property type="match status" value="1"/>
</dbReference>
<keyword evidence="3" id="KW-0804">Transcription</keyword>
<dbReference type="Gene3D" id="1.10.10.10">
    <property type="entry name" value="Winged helix-like DNA-binding domain superfamily/Winged helix DNA-binding domain"/>
    <property type="match status" value="1"/>
</dbReference>
<dbReference type="RefSeq" id="WP_340273477.1">
    <property type="nucleotide sequence ID" value="NZ_JBAKIA010000004.1"/>
</dbReference>
<dbReference type="PRINTS" id="PR00035">
    <property type="entry name" value="HTHGNTR"/>
</dbReference>
<dbReference type="Pfam" id="PF07729">
    <property type="entry name" value="FCD"/>
    <property type="match status" value="1"/>
</dbReference>
<name>A0ABU8TI58_9HYPH</name>
<keyword evidence="2" id="KW-0238">DNA-binding</keyword>
<keyword evidence="1" id="KW-0805">Transcription regulation</keyword>
<gene>
    <name evidence="5" type="ORF">V6575_06940</name>
</gene>
<dbReference type="SMART" id="SM00345">
    <property type="entry name" value="HTH_GNTR"/>
    <property type="match status" value="1"/>
</dbReference>
<dbReference type="Pfam" id="PF00392">
    <property type="entry name" value="GntR"/>
    <property type="match status" value="1"/>
</dbReference>
<dbReference type="Gene3D" id="1.20.120.530">
    <property type="entry name" value="GntR ligand-binding domain-like"/>
    <property type="match status" value="1"/>
</dbReference>
<evidence type="ECO:0000259" key="4">
    <source>
        <dbReference type="PROSITE" id="PS50949"/>
    </source>
</evidence>
<organism evidence="5 6">
    <name type="scientific">Roseibium algae</name>
    <dbReference type="NCBI Taxonomy" id="3123038"/>
    <lineage>
        <taxon>Bacteria</taxon>
        <taxon>Pseudomonadati</taxon>
        <taxon>Pseudomonadota</taxon>
        <taxon>Alphaproteobacteria</taxon>
        <taxon>Hyphomicrobiales</taxon>
        <taxon>Stappiaceae</taxon>
        <taxon>Roseibium</taxon>
    </lineage>
</organism>
<evidence type="ECO:0000256" key="2">
    <source>
        <dbReference type="ARBA" id="ARBA00023125"/>
    </source>
</evidence>
<sequence length="235" mass="26252">MRGSSVPSRVARALQDMIAERRLKPGDALPSQRELTTLLNASRPSVREGISMLETLGLIRVEQRKGLFVAASSGRTPLDFWTFEKGYDLREVYQFRASFEPAALFLAFAELRRSGLERLRAHAEALHTAAREGNAVAAAEQDTLFHDIIFDFCRNRLYQDMRRSLAKVMQDSQWVPMVIIDRVSDTAREHSAIVNAIEAGDQVAACKALEAHILAAARRCNLDLSLQTLPFQALA</sequence>
<dbReference type="PANTHER" id="PTHR43537">
    <property type="entry name" value="TRANSCRIPTIONAL REGULATOR, GNTR FAMILY"/>
    <property type="match status" value="1"/>
</dbReference>
<protein>
    <submittedName>
        <fullName evidence="5">FCD domain-containing protein</fullName>
    </submittedName>
</protein>
<evidence type="ECO:0000256" key="3">
    <source>
        <dbReference type="ARBA" id="ARBA00023163"/>
    </source>
</evidence>
<dbReference type="Proteomes" id="UP001385499">
    <property type="component" value="Unassembled WGS sequence"/>
</dbReference>
<dbReference type="InterPro" id="IPR036388">
    <property type="entry name" value="WH-like_DNA-bd_sf"/>
</dbReference>
<dbReference type="EMBL" id="JBAKIA010000004">
    <property type="protein sequence ID" value="MEJ8473816.1"/>
    <property type="molecule type" value="Genomic_DNA"/>
</dbReference>
<dbReference type="SMART" id="SM00895">
    <property type="entry name" value="FCD"/>
    <property type="match status" value="1"/>
</dbReference>
<proteinExistence type="predicted"/>
<reference evidence="5 6" key="1">
    <citation type="submission" date="2024-02" db="EMBL/GenBank/DDBJ databases">
        <title>Roseibium algae sp. nov., isolated from marine alga (Grateloupia sp.), showing potential in myo-inositol conversion.</title>
        <authorList>
            <person name="Wang Y."/>
        </authorList>
    </citation>
    <scope>NUCLEOTIDE SEQUENCE [LARGE SCALE GENOMIC DNA]</scope>
    <source>
        <strain evidence="5 6">H3510</strain>
    </source>
</reference>
<dbReference type="SUPFAM" id="SSF46785">
    <property type="entry name" value="Winged helix' DNA-binding domain"/>
    <property type="match status" value="1"/>
</dbReference>
<evidence type="ECO:0000313" key="5">
    <source>
        <dbReference type="EMBL" id="MEJ8473816.1"/>
    </source>
</evidence>
<accession>A0ABU8TI58</accession>
<dbReference type="InterPro" id="IPR036390">
    <property type="entry name" value="WH_DNA-bd_sf"/>
</dbReference>
<dbReference type="InterPro" id="IPR011711">
    <property type="entry name" value="GntR_C"/>
</dbReference>
<evidence type="ECO:0000313" key="6">
    <source>
        <dbReference type="Proteomes" id="UP001385499"/>
    </source>
</evidence>